<accession>A0ABS7L321</accession>
<evidence type="ECO:0000313" key="2">
    <source>
        <dbReference type="EMBL" id="MBY0757483.1"/>
    </source>
</evidence>
<feature type="transmembrane region" description="Helical" evidence="1">
    <location>
        <begin position="6"/>
        <end position="25"/>
    </location>
</feature>
<proteinExistence type="predicted"/>
<gene>
    <name evidence="2" type="ORF">K5V21_18965</name>
</gene>
<name>A0ABS7L321_CLOSR</name>
<keyword evidence="1" id="KW-0472">Membrane</keyword>
<dbReference type="EMBL" id="JAIKTU010000036">
    <property type="protein sequence ID" value="MBY0757483.1"/>
    <property type="molecule type" value="Genomic_DNA"/>
</dbReference>
<sequence length="158" mass="18525">MKKKIIIIFIIIFGVIVFFVGKGYLKKIDADKKIDKFITEKADIPLSEILVIEPTEESGYLGASNNSYIKSFTTKKDFEIWKEKLRKEGKDYKNVKVKDCEIQYSCRYSPKIPKFNQRDLYSLQYSLSGNDVNNLKKIESNFAYPPNEYIRKLLKEEI</sequence>
<dbReference type="RefSeq" id="WP_221862655.1">
    <property type="nucleotide sequence ID" value="NZ_JAIKTU010000036.1"/>
</dbReference>
<organism evidence="2 3">
    <name type="scientific">Clostridium sardiniense</name>
    <name type="common">Clostridium absonum</name>
    <dbReference type="NCBI Taxonomy" id="29369"/>
    <lineage>
        <taxon>Bacteria</taxon>
        <taxon>Bacillati</taxon>
        <taxon>Bacillota</taxon>
        <taxon>Clostridia</taxon>
        <taxon>Eubacteriales</taxon>
        <taxon>Clostridiaceae</taxon>
        <taxon>Clostridium</taxon>
    </lineage>
</organism>
<keyword evidence="1" id="KW-0812">Transmembrane</keyword>
<protein>
    <recommendedName>
        <fullName evidence="4">Lipoprotein</fullName>
    </recommendedName>
</protein>
<keyword evidence="3" id="KW-1185">Reference proteome</keyword>
<evidence type="ECO:0000313" key="3">
    <source>
        <dbReference type="Proteomes" id="UP001299068"/>
    </source>
</evidence>
<comment type="caution">
    <text evidence="2">The sequence shown here is derived from an EMBL/GenBank/DDBJ whole genome shotgun (WGS) entry which is preliminary data.</text>
</comment>
<dbReference type="Proteomes" id="UP001299068">
    <property type="component" value="Unassembled WGS sequence"/>
</dbReference>
<evidence type="ECO:0008006" key="4">
    <source>
        <dbReference type="Google" id="ProtNLM"/>
    </source>
</evidence>
<evidence type="ECO:0000256" key="1">
    <source>
        <dbReference type="SAM" id="Phobius"/>
    </source>
</evidence>
<reference evidence="2 3" key="1">
    <citation type="journal article" date="2021" name="Cell Host Microbe">
        <title>in vivo commensal control of Clostridioides difficile virulence.</title>
        <authorList>
            <person name="Girinathan B.P."/>
            <person name="Dibenedetto N."/>
            <person name="Worley J.N."/>
            <person name="Peltier J."/>
            <person name="Arrieta-Ortiz M.L."/>
            <person name="Rupa Christinal Immanuel S."/>
            <person name="Lavin R."/>
            <person name="Delaney M.L."/>
            <person name="Cummins C."/>
            <person name="Hoffmann M."/>
            <person name="Luo Y."/>
            <person name="Gonzalez-Escalona N."/>
            <person name="Allard M."/>
            <person name="Onderdonk A.B."/>
            <person name="Gerber G.K."/>
            <person name="Sonenshein A.L."/>
            <person name="Baliga N."/>
            <person name="Dupuy B."/>
            <person name="Bry L."/>
        </authorList>
    </citation>
    <scope>NUCLEOTIDE SEQUENCE [LARGE SCALE GENOMIC DNA]</scope>
    <source>
        <strain evidence="2 3">DSM 599</strain>
    </source>
</reference>
<keyword evidence="1" id="KW-1133">Transmembrane helix</keyword>